<keyword evidence="10 12" id="KW-0408">Iron</keyword>
<gene>
    <name evidence="16" type="ORF">CPter291_2466</name>
</gene>
<dbReference type="InterPro" id="IPR024708">
    <property type="entry name" value="Catalase_AS"/>
</dbReference>
<evidence type="ECO:0000256" key="4">
    <source>
        <dbReference type="ARBA" id="ARBA00012314"/>
    </source>
</evidence>
<evidence type="ECO:0000313" key="16">
    <source>
        <dbReference type="EMBL" id="AMP14723.1"/>
    </source>
</evidence>
<feature type="domain" description="Catalase core" evidence="15">
    <location>
        <begin position="31"/>
        <end position="412"/>
    </location>
</feature>
<organism evidence="16 17">
    <name type="scientific">Collimonas pratensis</name>
    <dbReference type="NCBI Taxonomy" id="279113"/>
    <lineage>
        <taxon>Bacteria</taxon>
        <taxon>Pseudomonadati</taxon>
        <taxon>Pseudomonadota</taxon>
        <taxon>Betaproteobacteria</taxon>
        <taxon>Burkholderiales</taxon>
        <taxon>Oxalobacteraceae</taxon>
        <taxon>Collimonas</taxon>
    </lineage>
</organism>
<evidence type="ECO:0000256" key="13">
    <source>
        <dbReference type="SAM" id="MobiDB-lite"/>
    </source>
</evidence>
<dbReference type="PANTHER" id="PTHR11465">
    <property type="entry name" value="CATALASE"/>
    <property type="match status" value="1"/>
</dbReference>
<keyword evidence="8 12" id="KW-0479">Metal-binding</keyword>
<feature type="compositionally biased region" description="Polar residues" evidence="13">
    <location>
        <begin position="401"/>
        <end position="411"/>
    </location>
</feature>
<evidence type="ECO:0000256" key="9">
    <source>
        <dbReference type="ARBA" id="ARBA00023002"/>
    </source>
</evidence>
<evidence type="ECO:0000256" key="11">
    <source>
        <dbReference type="ARBA" id="ARBA00023324"/>
    </source>
</evidence>
<sequence length="513" mass="56790">MYFSRAYSTSRLAAIGLSTLLAGAVSAQTMTRDSGAPVGDNQNSQTAGPGGPSLLQDAHLIEKLQRFDRERIPERVVHARGTGAIGEFVSAGNLSQLTRASLFAEAGKKTRVFVRFSTVIHPKGSPETLRDPRGFATKFYTDQGNWDLVGNNLPVFFIRDAIKFPDMVHSLKPSPVTNVQDPNRFFDFFSHQPESTSMLTRVYSDLGIPASYRMMDGNGVHAYKMVNAQNQVRYVKFHWKSLQGEKNLTRAEAARVQGEDFNNLTNDLYAAIKRGDFPKWDLYVQILKPEDLGKFKFDPLDATKIWPDIPETRIGTMTLNKVPDNFFESTEMVAFAPSRLVPGIEASEDRLLQGRLFSYADTQLHRLGPNNQLIPVNQPLVKVNNYNADGAGDTGKRSGDVNYQPSRQSGSAVDDPAYKSVQTPLSGSTQQAAIAKTDNFSQAGSFYRSLAKQDRENLVGNLAADLGQVKDAETKQIMLSHFYKADVEYGTRLTAAVKGDLGDVQKRAQKLMD</sequence>
<dbReference type="PROSITE" id="PS00438">
    <property type="entry name" value="CATALASE_2"/>
    <property type="match status" value="1"/>
</dbReference>
<dbReference type="InterPro" id="IPR002226">
    <property type="entry name" value="Catalase_haem_BS"/>
</dbReference>
<evidence type="ECO:0000256" key="14">
    <source>
        <dbReference type="SAM" id="SignalP"/>
    </source>
</evidence>
<accession>A0ABM5Z6T5</accession>
<feature type="chain" id="PRO_5045979464" description="Catalase" evidence="14">
    <location>
        <begin position="28"/>
        <end position="513"/>
    </location>
</feature>
<keyword evidence="6 12" id="KW-0575">Peroxidase</keyword>
<feature type="region of interest" description="Disordered" evidence="13">
    <location>
        <begin position="32"/>
        <end position="53"/>
    </location>
</feature>
<evidence type="ECO:0000256" key="1">
    <source>
        <dbReference type="ARBA" id="ARBA00001971"/>
    </source>
</evidence>
<dbReference type="Pfam" id="PF00199">
    <property type="entry name" value="Catalase"/>
    <property type="match status" value="1"/>
</dbReference>
<comment type="catalytic activity">
    <reaction evidence="12">
        <text>2 H2O2 = O2 + 2 H2O</text>
        <dbReference type="Rhea" id="RHEA:20309"/>
        <dbReference type="ChEBI" id="CHEBI:15377"/>
        <dbReference type="ChEBI" id="CHEBI:15379"/>
        <dbReference type="ChEBI" id="CHEBI:16240"/>
        <dbReference type="EC" id="1.11.1.6"/>
    </reaction>
</comment>
<evidence type="ECO:0000259" key="15">
    <source>
        <dbReference type="SMART" id="SM01060"/>
    </source>
</evidence>
<comment type="function">
    <text evidence="2">Decomposes hydrogen peroxide into water and oxygen; serves to protect cells from the toxic effects of hydrogen peroxide.</text>
</comment>
<dbReference type="EC" id="1.11.1.6" evidence="4 12"/>
<evidence type="ECO:0000256" key="7">
    <source>
        <dbReference type="ARBA" id="ARBA00022617"/>
    </source>
</evidence>
<dbReference type="EMBL" id="CP013236">
    <property type="protein sequence ID" value="AMP14723.1"/>
    <property type="molecule type" value="Genomic_DNA"/>
</dbReference>
<dbReference type="PIRSF" id="PIRSF038928">
    <property type="entry name" value="Catalase_clade1-3"/>
    <property type="match status" value="1"/>
</dbReference>
<reference evidence="16 17" key="1">
    <citation type="submission" date="2015-11" db="EMBL/GenBank/DDBJ databases">
        <title>Exploring the genomic traits of fungus-feeding bacterial genus Collimonas.</title>
        <authorList>
            <person name="Song C."/>
            <person name="Schmidt R."/>
            <person name="de Jager V."/>
            <person name="Krzyzanowska D."/>
            <person name="Jongedijk E."/>
            <person name="Cankar K."/>
            <person name="Beekwilder J."/>
            <person name="van Veen A."/>
            <person name="de Boer W."/>
            <person name="van Veen J.A."/>
            <person name="Garbeva P."/>
        </authorList>
    </citation>
    <scope>NUCLEOTIDE SEQUENCE [LARGE SCALE GENOMIC DNA]</scope>
    <source>
        <strain evidence="16 17">Ter291</strain>
    </source>
</reference>
<keyword evidence="14" id="KW-0732">Signal</keyword>
<protein>
    <recommendedName>
        <fullName evidence="5 12">Catalase</fullName>
        <ecNumber evidence="4 12">1.11.1.6</ecNumber>
    </recommendedName>
</protein>
<evidence type="ECO:0000313" key="17">
    <source>
        <dbReference type="Proteomes" id="UP000074914"/>
    </source>
</evidence>
<dbReference type="RefSeq" id="WP_062115146.1">
    <property type="nucleotide sequence ID" value="NZ_CP013236.1"/>
</dbReference>
<dbReference type="InterPro" id="IPR018028">
    <property type="entry name" value="Catalase"/>
</dbReference>
<comment type="cofactor">
    <cofactor evidence="1">
        <name>heme</name>
        <dbReference type="ChEBI" id="CHEBI:30413"/>
    </cofactor>
</comment>
<evidence type="ECO:0000256" key="5">
    <source>
        <dbReference type="ARBA" id="ARBA00014132"/>
    </source>
</evidence>
<dbReference type="SUPFAM" id="SSF56634">
    <property type="entry name" value="Heme-dependent catalase-like"/>
    <property type="match status" value="1"/>
</dbReference>
<dbReference type="PROSITE" id="PS00437">
    <property type="entry name" value="CATALASE_1"/>
    <property type="match status" value="1"/>
</dbReference>
<evidence type="ECO:0000256" key="3">
    <source>
        <dbReference type="ARBA" id="ARBA00005329"/>
    </source>
</evidence>
<dbReference type="SMART" id="SM01060">
    <property type="entry name" value="Catalase"/>
    <property type="match status" value="1"/>
</dbReference>
<feature type="signal peptide" evidence="14">
    <location>
        <begin position="1"/>
        <end position="27"/>
    </location>
</feature>
<proteinExistence type="inferred from homology"/>
<evidence type="ECO:0000256" key="8">
    <source>
        <dbReference type="ARBA" id="ARBA00022723"/>
    </source>
</evidence>
<keyword evidence="7 12" id="KW-0349">Heme</keyword>
<evidence type="ECO:0000256" key="2">
    <source>
        <dbReference type="ARBA" id="ARBA00002974"/>
    </source>
</evidence>
<dbReference type="PANTHER" id="PTHR11465:SF23">
    <property type="entry name" value="CATALASE-2"/>
    <property type="match status" value="1"/>
</dbReference>
<dbReference type="InterPro" id="IPR011614">
    <property type="entry name" value="Catalase_core"/>
</dbReference>
<name>A0ABM5Z6T5_9BURK</name>
<evidence type="ECO:0000256" key="6">
    <source>
        <dbReference type="ARBA" id="ARBA00022559"/>
    </source>
</evidence>
<dbReference type="InterPro" id="IPR020835">
    <property type="entry name" value="Catalase_sf"/>
</dbReference>
<dbReference type="Gene3D" id="2.40.180.10">
    <property type="entry name" value="Catalase core domain"/>
    <property type="match status" value="1"/>
</dbReference>
<feature type="region of interest" description="Disordered" evidence="13">
    <location>
        <begin position="385"/>
        <end position="425"/>
    </location>
</feature>
<evidence type="ECO:0000256" key="12">
    <source>
        <dbReference type="RuleBase" id="RU000498"/>
    </source>
</evidence>
<dbReference type="Proteomes" id="UP000074914">
    <property type="component" value="Chromosome"/>
</dbReference>
<keyword evidence="11 12" id="KW-0376">Hydrogen peroxide</keyword>
<evidence type="ECO:0000256" key="10">
    <source>
        <dbReference type="ARBA" id="ARBA00023004"/>
    </source>
</evidence>
<dbReference type="InterPro" id="IPR024711">
    <property type="entry name" value="Catalase_clade1/3"/>
</dbReference>
<keyword evidence="17" id="KW-1185">Reference proteome</keyword>
<dbReference type="PROSITE" id="PS51402">
    <property type="entry name" value="CATALASE_3"/>
    <property type="match status" value="1"/>
</dbReference>
<keyword evidence="9 12" id="KW-0560">Oxidoreductase</keyword>
<dbReference type="Pfam" id="PF06628">
    <property type="entry name" value="Catalase-rel"/>
    <property type="match status" value="1"/>
</dbReference>
<comment type="similarity">
    <text evidence="3 12">Belongs to the catalase family.</text>
</comment>
<dbReference type="PRINTS" id="PR00067">
    <property type="entry name" value="CATALASE"/>
</dbReference>
<dbReference type="CDD" id="cd08154">
    <property type="entry name" value="catalase_clade_1"/>
    <property type="match status" value="1"/>
</dbReference>
<dbReference type="InterPro" id="IPR010582">
    <property type="entry name" value="Catalase_immune_responsive"/>
</dbReference>